<organism evidence="9 10">
    <name type="scientific">Hymenobacter wooponensis</name>
    <dbReference type="NCBI Taxonomy" id="1525360"/>
    <lineage>
        <taxon>Bacteria</taxon>
        <taxon>Pseudomonadati</taxon>
        <taxon>Bacteroidota</taxon>
        <taxon>Cytophagia</taxon>
        <taxon>Cytophagales</taxon>
        <taxon>Hymenobacteraceae</taxon>
        <taxon>Hymenobacter</taxon>
    </lineage>
</organism>
<evidence type="ECO:0000313" key="10">
    <source>
        <dbReference type="Proteomes" id="UP000298284"/>
    </source>
</evidence>
<protein>
    <submittedName>
        <fullName evidence="9">DUF421 domain-containing protein</fullName>
    </submittedName>
</protein>
<feature type="transmembrane region" description="Helical" evidence="7">
    <location>
        <begin position="53"/>
        <end position="72"/>
    </location>
</feature>
<feature type="transmembrane region" description="Helical" evidence="7">
    <location>
        <begin position="27"/>
        <end position="46"/>
    </location>
</feature>
<name>A0A4Z0MJ84_9BACT</name>
<dbReference type="OrthoDB" id="6538282at2"/>
<dbReference type="AlphaFoldDB" id="A0A4Z0MJ84"/>
<dbReference type="RefSeq" id="WP_135531646.1">
    <property type="nucleotide sequence ID" value="NZ_SRKZ01000004.1"/>
</dbReference>
<evidence type="ECO:0000313" key="9">
    <source>
        <dbReference type="EMBL" id="TGD79902.1"/>
    </source>
</evidence>
<evidence type="ECO:0000256" key="1">
    <source>
        <dbReference type="ARBA" id="ARBA00004651"/>
    </source>
</evidence>
<feature type="domain" description="YetF C-terminal" evidence="8">
    <location>
        <begin position="102"/>
        <end position="171"/>
    </location>
</feature>
<keyword evidence="4 7" id="KW-0812">Transmembrane</keyword>
<keyword evidence="3" id="KW-1003">Cell membrane</keyword>
<accession>A0A4Z0MJ84</accession>
<evidence type="ECO:0000256" key="2">
    <source>
        <dbReference type="ARBA" id="ARBA00006448"/>
    </source>
</evidence>
<keyword evidence="6 7" id="KW-0472">Membrane</keyword>
<reference evidence="9 10" key="1">
    <citation type="submission" date="2019-04" db="EMBL/GenBank/DDBJ databases">
        <authorList>
            <person name="Feng G."/>
            <person name="Zhang J."/>
            <person name="Zhu H."/>
        </authorList>
    </citation>
    <scope>NUCLEOTIDE SEQUENCE [LARGE SCALE GENOMIC DNA]</scope>
    <source>
        <strain evidence="9 10">JCM 19491</strain>
    </source>
</reference>
<sequence length="229" mass="25936">MKKEDIHLGDLKRILFGDTPAEFTLEVIVRTIVIYLIFLIIMRLFGKRMNGQLTITELSVMLTLGAIIAVPMQVPNRGLLPGAILLVCVLYLQRGLNWWSLKRRKVEVVVQGKVVMLAKNGVLLPDELEKERVSHEQIFAELRDHEITHLGQVKRLYMEASGNFSLYKQEPAIPGLSVLPGQDTKLQEEQAKVPDLKVCVYCGNWASSRDHAGHQCLNCGHQEWTEAVR</sequence>
<dbReference type="InterPro" id="IPR023090">
    <property type="entry name" value="UPF0702_alpha/beta_dom_sf"/>
</dbReference>
<evidence type="ECO:0000256" key="3">
    <source>
        <dbReference type="ARBA" id="ARBA00022475"/>
    </source>
</evidence>
<evidence type="ECO:0000256" key="6">
    <source>
        <dbReference type="ARBA" id="ARBA00023136"/>
    </source>
</evidence>
<keyword evidence="10" id="KW-1185">Reference proteome</keyword>
<dbReference type="Gene3D" id="3.30.240.20">
    <property type="entry name" value="bsu07140 like domains"/>
    <property type="match status" value="1"/>
</dbReference>
<proteinExistence type="inferred from homology"/>
<dbReference type="PANTHER" id="PTHR34582">
    <property type="entry name" value="UPF0702 TRANSMEMBRANE PROTEIN YCAP"/>
    <property type="match status" value="1"/>
</dbReference>
<evidence type="ECO:0000256" key="5">
    <source>
        <dbReference type="ARBA" id="ARBA00022989"/>
    </source>
</evidence>
<comment type="similarity">
    <text evidence="2">Belongs to the UPF0702 family.</text>
</comment>
<comment type="subcellular location">
    <subcellularLocation>
        <location evidence="1">Cell membrane</location>
        <topology evidence="1">Multi-pass membrane protein</topology>
    </subcellularLocation>
</comment>
<dbReference type="PANTHER" id="PTHR34582:SF6">
    <property type="entry name" value="UPF0702 TRANSMEMBRANE PROTEIN YCAP"/>
    <property type="match status" value="1"/>
</dbReference>
<dbReference type="InterPro" id="IPR007353">
    <property type="entry name" value="DUF421"/>
</dbReference>
<dbReference type="Proteomes" id="UP000298284">
    <property type="component" value="Unassembled WGS sequence"/>
</dbReference>
<keyword evidence="5 7" id="KW-1133">Transmembrane helix</keyword>
<evidence type="ECO:0000256" key="4">
    <source>
        <dbReference type="ARBA" id="ARBA00022692"/>
    </source>
</evidence>
<dbReference type="GO" id="GO:0005886">
    <property type="term" value="C:plasma membrane"/>
    <property type="evidence" value="ECO:0007669"/>
    <property type="project" value="UniProtKB-SubCell"/>
</dbReference>
<evidence type="ECO:0000256" key="7">
    <source>
        <dbReference type="SAM" id="Phobius"/>
    </source>
</evidence>
<dbReference type="EMBL" id="SRKZ01000004">
    <property type="protein sequence ID" value="TGD79902.1"/>
    <property type="molecule type" value="Genomic_DNA"/>
</dbReference>
<gene>
    <name evidence="9" type="ORF">EU557_16965</name>
</gene>
<feature type="transmembrane region" description="Helical" evidence="7">
    <location>
        <begin position="78"/>
        <end position="96"/>
    </location>
</feature>
<dbReference type="Pfam" id="PF04239">
    <property type="entry name" value="DUF421"/>
    <property type="match status" value="1"/>
</dbReference>
<evidence type="ECO:0000259" key="8">
    <source>
        <dbReference type="Pfam" id="PF04239"/>
    </source>
</evidence>
<comment type="caution">
    <text evidence="9">The sequence shown here is derived from an EMBL/GenBank/DDBJ whole genome shotgun (WGS) entry which is preliminary data.</text>
</comment>